<organism evidence="2 3">
    <name type="scientific">Sinorhizobium mexicanum</name>
    <dbReference type="NCBI Taxonomy" id="375549"/>
    <lineage>
        <taxon>Bacteria</taxon>
        <taxon>Pseudomonadati</taxon>
        <taxon>Pseudomonadota</taxon>
        <taxon>Alphaproteobacteria</taxon>
        <taxon>Hyphomicrobiales</taxon>
        <taxon>Rhizobiaceae</taxon>
        <taxon>Sinorhizobium/Ensifer group</taxon>
        <taxon>Sinorhizobium</taxon>
    </lineage>
</organism>
<dbReference type="AlphaFoldDB" id="A0A859R4E0"/>
<sequence>MFRQIQEYENGKNRVSAAIPVRICQAMQISPMGSSVCASLTKDRPTIELGVGKIATAERKLAGVQRALRDEWVNAGSPGHGGCFRGPLARREHKKSFPIPASGGRCLQSAVHDFATSRYHDSSDARGNRGYYSPSPSPL</sequence>
<accession>A0A859R4E0</accession>
<feature type="compositionally biased region" description="Basic and acidic residues" evidence="1">
    <location>
        <begin position="118"/>
        <end position="127"/>
    </location>
</feature>
<evidence type="ECO:0000313" key="2">
    <source>
        <dbReference type="EMBL" id="QLL64468.1"/>
    </source>
</evidence>
<dbReference type="EMBL" id="CP041240">
    <property type="protein sequence ID" value="QLL64468.1"/>
    <property type="molecule type" value="Genomic_DNA"/>
</dbReference>
<protein>
    <submittedName>
        <fullName evidence="2">Uncharacterized protein</fullName>
    </submittedName>
</protein>
<proteinExistence type="predicted"/>
<evidence type="ECO:0000256" key="1">
    <source>
        <dbReference type="SAM" id="MobiDB-lite"/>
    </source>
</evidence>
<keyword evidence="3" id="KW-1185">Reference proteome</keyword>
<evidence type="ECO:0000313" key="3">
    <source>
        <dbReference type="Proteomes" id="UP000510721"/>
    </source>
</evidence>
<gene>
    <name evidence="2" type="ORF">FKV68_23930</name>
</gene>
<dbReference type="KEGG" id="emx:FKV68_23930"/>
<dbReference type="Proteomes" id="UP000510721">
    <property type="component" value="Plasmid pEmeITTGR7b"/>
</dbReference>
<keyword evidence="2" id="KW-0614">Plasmid</keyword>
<name>A0A859R4E0_9HYPH</name>
<reference evidence="2 3" key="1">
    <citation type="submission" date="2019-06" db="EMBL/GenBank/DDBJ databases">
        <title>Complete genome sequence of Ensifer mexicanus ITTG R7 isolated from nodules of Acacia angustissima (Mill.) Kuntze.</title>
        <authorList>
            <person name="Rincon-Rosales R."/>
            <person name="Rogel M.A."/>
            <person name="Guerrero G."/>
            <person name="Rincon-Molina C.I."/>
            <person name="Lopez-Lopez A."/>
            <person name="Martinez-Romero E."/>
        </authorList>
    </citation>
    <scope>NUCLEOTIDE SEQUENCE [LARGE SCALE GENOMIC DNA]</scope>
    <source>
        <strain evidence="2 3">ITTG R7</strain>
        <plasmid evidence="3">pemeittgr7b</plasmid>
    </source>
</reference>
<geneLocation type="plasmid" evidence="3">
    <name>pemeittgr7b</name>
</geneLocation>
<feature type="region of interest" description="Disordered" evidence="1">
    <location>
        <begin position="118"/>
        <end position="139"/>
    </location>
</feature>